<feature type="transmembrane region" description="Helical" evidence="8">
    <location>
        <begin position="20"/>
        <end position="43"/>
    </location>
</feature>
<dbReference type="STRING" id="1385513.N780_08015"/>
<evidence type="ECO:0000256" key="4">
    <source>
        <dbReference type="ARBA" id="ARBA00022475"/>
    </source>
</evidence>
<evidence type="ECO:0000256" key="6">
    <source>
        <dbReference type="ARBA" id="ARBA00022989"/>
    </source>
</evidence>
<feature type="transmembrane region" description="Helical" evidence="8">
    <location>
        <begin position="191"/>
        <end position="213"/>
    </location>
</feature>
<dbReference type="InterPro" id="IPR035906">
    <property type="entry name" value="MetI-like_sf"/>
</dbReference>
<dbReference type="GO" id="GO:0005886">
    <property type="term" value="C:plasma membrane"/>
    <property type="evidence" value="ECO:0007669"/>
    <property type="project" value="UniProtKB-SubCell"/>
</dbReference>
<evidence type="ECO:0000256" key="3">
    <source>
        <dbReference type="ARBA" id="ARBA00022448"/>
    </source>
</evidence>
<evidence type="ECO:0000313" key="11">
    <source>
        <dbReference type="Proteomes" id="UP000030153"/>
    </source>
</evidence>
<comment type="caution">
    <text evidence="10">The sequence shown here is derived from an EMBL/GenBank/DDBJ whole genome shotgun (WGS) entry which is preliminary data.</text>
</comment>
<keyword evidence="6 8" id="KW-1133">Transmembrane helix</keyword>
<dbReference type="Gene3D" id="1.10.3720.10">
    <property type="entry name" value="MetI-like"/>
    <property type="match status" value="1"/>
</dbReference>
<comment type="subcellular location">
    <subcellularLocation>
        <location evidence="1 8">Cell membrane</location>
        <topology evidence="1 8">Multi-pass membrane protein</topology>
    </subcellularLocation>
</comment>
<organism evidence="10 11">
    <name type="scientific">Pontibacillus chungwhensis BH030062</name>
    <dbReference type="NCBI Taxonomy" id="1385513"/>
    <lineage>
        <taxon>Bacteria</taxon>
        <taxon>Bacillati</taxon>
        <taxon>Bacillota</taxon>
        <taxon>Bacilli</taxon>
        <taxon>Bacillales</taxon>
        <taxon>Bacillaceae</taxon>
        <taxon>Pontibacillus</taxon>
    </lineage>
</organism>
<accession>A0A0A2UWM2</accession>
<dbReference type="PANTHER" id="PTHR30450:SF14">
    <property type="entry name" value="TRANSPORTER, PERMEASE PROTEIN, PUTATIVE-RELATED"/>
    <property type="match status" value="1"/>
</dbReference>
<dbReference type="FunFam" id="1.10.3720.10:FF:000002">
    <property type="entry name" value="D-methionine ABC transporter permease MetI"/>
    <property type="match status" value="1"/>
</dbReference>
<proteinExistence type="inferred from homology"/>
<dbReference type="Proteomes" id="UP000030153">
    <property type="component" value="Unassembled WGS sequence"/>
</dbReference>
<dbReference type="GO" id="GO:0048473">
    <property type="term" value="P:D-methionine transmembrane transport"/>
    <property type="evidence" value="ECO:0007669"/>
    <property type="project" value="TreeGrafter"/>
</dbReference>
<comment type="similarity">
    <text evidence="2">Belongs to the binding-protein-dependent transport system permease family. CysTW subfamily.</text>
</comment>
<feature type="transmembrane region" description="Helical" evidence="8">
    <location>
        <begin position="84"/>
        <end position="107"/>
    </location>
</feature>
<dbReference type="Pfam" id="PF00528">
    <property type="entry name" value="BPD_transp_1"/>
    <property type="match status" value="1"/>
</dbReference>
<evidence type="ECO:0000256" key="1">
    <source>
        <dbReference type="ARBA" id="ARBA00004651"/>
    </source>
</evidence>
<feature type="domain" description="ABC transmembrane type-1" evidence="9">
    <location>
        <begin position="16"/>
        <end position="210"/>
    </location>
</feature>
<sequence>MQVDLATFWPKILEATQETIVMVAIALLFAILIGLPLGISLVVTRKNGLLENGPLFKVLNGIVNFFRSIPFIILLVAILPITRFIVGTSIGTAAAVVPLVFFSAPYIARLVESSLLEVNPGVVEAAESMGATPWQIIYRVFLPEALSSLVLNITIATIGLVGASAMAGFVGGGGLGDLAISYGYQRFETNVMIVTVILLVVIVQTVQTLGNYISKAVRRR</sequence>
<reference evidence="10 11" key="1">
    <citation type="submission" date="2013-08" db="EMBL/GenBank/DDBJ databases">
        <title>Genome of Pontibacillus chungwhensis.</title>
        <authorList>
            <person name="Wang Q."/>
            <person name="Wang G."/>
        </authorList>
    </citation>
    <scope>NUCLEOTIDE SEQUENCE [LARGE SCALE GENOMIC DNA]</scope>
    <source>
        <strain evidence="10 11">BH030062</strain>
    </source>
</reference>
<evidence type="ECO:0000256" key="7">
    <source>
        <dbReference type="ARBA" id="ARBA00023136"/>
    </source>
</evidence>
<dbReference type="PROSITE" id="PS50928">
    <property type="entry name" value="ABC_TM1"/>
    <property type="match status" value="1"/>
</dbReference>
<dbReference type="eggNOG" id="COG2011">
    <property type="taxonomic scope" value="Bacteria"/>
</dbReference>
<dbReference type="PANTHER" id="PTHR30450">
    <property type="entry name" value="ABC TRANSPORTER PERMEASE"/>
    <property type="match status" value="1"/>
</dbReference>
<evidence type="ECO:0000256" key="8">
    <source>
        <dbReference type="RuleBase" id="RU363032"/>
    </source>
</evidence>
<dbReference type="CDD" id="cd06261">
    <property type="entry name" value="TM_PBP2"/>
    <property type="match status" value="1"/>
</dbReference>
<keyword evidence="11" id="KW-1185">Reference proteome</keyword>
<dbReference type="NCBIfam" id="NF008049">
    <property type="entry name" value="PRK10782.1"/>
    <property type="match status" value="1"/>
</dbReference>
<dbReference type="EMBL" id="AVBG01000007">
    <property type="protein sequence ID" value="KGP91173.1"/>
    <property type="molecule type" value="Genomic_DNA"/>
</dbReference>
<evidence type="ECO:0000256" key="2">
    <source>
        <dbReference type="ARBA" id="ARBA00007069"/>
    </source>
</evidence>
<feature type="transmembrane region" description="Helical" evidence="8">
    <location>
        <begin position="55"/>
        <end position="78"/>
    </location>
</feature>
<dbReference type="InterPro" id="IPR051322">
    <property type="entry name" value="AA_ABC_Transporter_Permease"/>
</dbReference>
<keyword evidence="4" id="KW-1003">Cell membrane</keyword>
<evidence type="ECO:0000313" key="10">
    <source>
        <dbReference type="EMBL" id="KGP91173.1"/>
    </source>
</evidence>
<protein>
    <submittedName>
        <fullName evidence="10">Methionine ABC transporter permease</fullName>
    </submittedName>
</protein>
<keyword evidence="3 8" id="KW-0813">Transport</keyword>
<dbReference type="SUPFAM" id="SSF161098">
    <property type="entry name" value="MetI-like"/>
    <property type="match status" value="1"/>
</dbReference>
<keyword evidence="5 8" id="KW-0812">Transmembrane</keyword>
<dbReference type="OrthoDB" id="9793490at2"/>
<evidence type="ECO:0000256" key="5">
    <source>
        <dbReference type="ARBA" id="ARBA00022692"/>
    </source>
</evidence>
<name>A0A0A2UWM2_9BACI</name>
<gene>
    <name evidence="10" type="ORF">N780_08015</name>
</gene>
<dbReference type="RefSeq" id="WP_036783446.1">
    <property type="nucleotide sequence ID" value="NZ_AVBG01000007.1"/>
</dbReference>
<feature type="transmembrane region" description="Helical" evidence="8">
    <location>
        <begin position="149"/>
        <end position="171"/>
    </location>
</feature>
<evidence type="ECO:0000259" key="9">
    <source>
        <dbReference type="PROSITE" id="PS50928"/>
    </source>
</evidence>
<dbReference type="AlphaFoldDB" id="A0A0A2UWM2"/>
<keyword evidence="7 8" id="KW-0472">Membrane</keyword>
<dbReference type="InterPro" id="IPR000515">
    <property type="entry name" value="MetI-like"/>
</dbReference>